<evidence type="ECO:0000313" key="5">
    <source>
        <dbReference type="Proteomes" id="UP000535511"/>
    </source>
</evidence>
<comment type="caution">
    <text evidence="3">The sequence shown here is derived from an EMBL/GenBank/DDBJ whole genome shotgun (WGS) entry which is preliminary data.</text>
</comment>
<dbReference type="EMBL" id="JACCBG010000001">
    <property type="protein sequence ID" value="NYD43972.1"/>
    <property type="molecule type" value="Genomic_DNA"/>
</dbReference>
<proteinExistence type="predicted"/>
<dbReference type="InterPro" id="IPR011604">
    <property type="entry name" value="PDDEXK-like_dom_sf"/>
</dbReference>
<dbReference type="AlphaFoldDB" id="A0A7Y9J8Y8"/>
<sequence length="307" mass="33292">MCECDCHRAPERDVQPTLTDDVSAGQERRTGETRLGVYEDLDELVYHADPTSVSASGMKQILKSPAHFLHSRTHPQTSAALDLGTVAHSMVLGTGPGFVAVEGNRNRNDVKAAIAEAEAEGKVVLKPEQLAAAERMADAVFTHPKASRLLTSPGRSELSMFWRDPAYDVIRRCRWDRLGDDGIGVDLKTSRTSDPAALPKHIVEYGYDLSAAWYLDVAAGLGVDIAAYALVFVESTEPHPVVVAELSGDFLERGAALAGKALATYRRCLDTGTWPAYCDDDFLTIHPPRWADTAEFIANTIPEGTAA</sequence>
<organism evidence="3 5">
    <name type="scientific">Nocardioides panaciterrulae</name>
    <dbReference type="NCBI Taxonomy" id="661492"/>
    <lineage>
        <taxon>Bacteria</taxon>
        <taxon>Bacillati</taxon>
        <taxon>Actinomycetota</taxon>
        <taxon>Actinomycetes</taxon>
        <taxon>Propionibacteriales</taxon>
        <taxon>Nocardioidaceae</taxon>
        <taxon>Nocardioides</taxon>
    </lineage>
</organism>
<protein>
    <recommendedName>
        <fullName evidence="2">Putative exodeoxyribonuclease 8 PDDEXK-like domain-containing protein</fullName>
    </recommendedName>
</protein>
<reference evidence="3 5" key="1">
    <citation type="submission" date="2020-07" db="EMBL/GenBank/DDBJ databases">
        <title>Sequencing the genomes of 1000 actinobacteria strains.</title>
        <authorList>
            <person name="Klenk H.-P."/>
        </authorList>
    </citation>
    <scope>NUCLEOTIDE SEQUENCE [LARGE SCALE GENOMIC DNA]</scope>
    <source>
        <strain evidence="3 5">DSM 21350</strain>
    </source>
</reference>
<dbReference type="Gene3D" id="3.90.320.10">
    <property type="match status" value="1"/>
</dbReference>
<accession>A0A7Y9J8Y8</accession>
<evidence type="ECO:0000259" key="2">
    <source>
        <dbReference type="Pfam" id="PF12684"/>
    </source>
</evidence>
<name>A0A7Y9J8Y8_9ACTN</name>
<dbReference type="InterPro" id="IPR024432">
    <property type="entry name" value="Put_RecE_PDDEXK-like_dom"/>
</dbReference>
<evidence type="ECO:0000313" key="4">
    <source>
        <dbReference type="EMBL" id="NYD43972.1"/>
    </source>
</evidence>
<gene>
    <name evidence="3" type="ORF">BJZ21_000023</name>
    <name evidence="4" type="ORF">BJZ21_004055</name>
</gene>
<feature type="region of interest" description="Disordered" evidence="1">
    <location>
        <begin position="9"/>
        <end position="31"/>
    </location>
</feature>
<dbReference type="RefSeq" id="WP_179661893.1">
    <property type="nucleotide sequence ID" value="NZ_JACCBG010000001.1"/>
</dbReference>
<dbReference type="EMBL" id="JACCBG010000001">
    <property type="protein sequence ID" value="NYD39940.1"/>
    <property type="molecule type" value="Genomic_DNA"/>
</dbReference>
<evidence type="ECO:0000256" key="1">
    <source>
        <dbReference type="SAM" id="MobiDB-lite"/>
    </source>
</evidence>
<evidence type="ECO:0000313" key="3">
    <source>
        <dbReference type="EMBL" id="NYD39940.1"/>
    </source>
</evidence>
<dbReference type="Pfam" id="PF12684">
    <property type="entry name" value="DUF3799"/>
    <property type="match status" value="1"/>
</dbReference>
<dbReference type="Proteomes" id="UP000535511">
    <property type="component" value="Unassembled WGS sequence"/>
</dbReference>
<feature type="domain" description="Putative exodeoxyribonuclease 8 PDDEXK-like" evidence="2">
    <location>
        <begin position="54"/>
        <end position="279"/>
    </location>
</feature>
<keyword evidence="5" id="KW-1185">Reference proteome</keyword>